<feature type="region of interest" description="Disordered" evidence="1">
    <location>
        <begin position="123"/>
        <end position="143"/>
    </location>
</feature>
<sequence length="155" mass="17192">MSQGDPARIMTTTRRPTMDDELFFKNYNQGWTAPSDDTSSTPLPNIFCQYHKAILRTLDQQRTYGETSSISVVAQQLLRNLPPAALTQNIRVGTSTSCGCTCGQHVRDDLREFLSDLDRAAGNAEAPTQQRGLPANSPLNGRRATTQLEIRSLQH</sequence>
<name>A0A6A7A034_9PLEO</name>
<gene>
    <name evidence="2" type="ORF">CC86DRAFT_407177</name>
</gene>
<evidence type="ECO:0000313" key="3">
    <source>
        <dbReference type="Proteomes" id="UP000799424"/>
    </source>
</evidence>
<accession>A0A6A7A034</accession>
<proteinExistence type="predicted"/>
<reference evidence="2" key="1">
    <citation type="journal article" date="2020" name="Stud. Mycol.">
        <title>101 Dothideomycetes genomes: a test case for predicting lifestyles and emergence of pathogens.</title>
        <authorList>
            <person name="Haridas S."/>
            <person name="Albert R."/>
            <person name="Binder M."/>
            <person name="Bloem J."/>
            <person name="Labutti K."/>
            <person name="Salamov A."/>
            <person name="Andreopoulos B."/>
            <person name="Baker S."/>
            <person name="Barry K."/>
            <person name="Bills G."/>
            <person name="Bluhm B."/>
            <person name="Cannon C."/>
            <person name="Castanera R."/>
            <person name="Culley D."/>
            <person name="Daum C."/>
            <person name="Ezra D."/>
            <person name="Gonzalez J."/>
            <person name="Henrissat B."/>
            <person name="Kuo A."/>
            <person name="Liang C."/>
            <person name="Lipzen A."/>
            <person name="Lutzoni F."/>
            <person name="Magnuson J."/>
            <person name="Mondo S."/>
            <person name="Nolan M."/>
            <person name="Ohm R."/>
            <person name="Pangilinan J."/>
            <person name="Park H.-J."/>
            <person name="Ramirez L."/>
            <person name="Alfaro M."/>
            <person name="Sun H."/>
            <person name="Tritt A."/>
            <person name="Yoshinaga Y."/>
            <person name="Zwiers L.-H."/>
            <person name="Turgeon B."/>
            <person name="Goodwin S."/>
            <person name="Spatafora J."/>
            <person name="Crous P."/>
            <person name="Grigoriev I."/>
        </authorList>
    </citation>
    <scope>NUCLEOTIDE SEQUENCE</scope>
    <source>
        <strain evidence="2">CBS 113818</strain>
    </source>
</reference>
<organism evidence="2 3">
    <name type="scientific">Ophiobolus disseminans</name>
    <dbReference type="NCBI Taxonomy" id="1469910"/>
    <lineage>
        <taxon>Eukaryota</taxon>
        <taxon>Fungi</taxon>
        <taxon>Dikarya</taxon>
        <taxon>Ascomycota</taxon>
        <taxon>Pezizomycotina</taxon>
        <taxon>Dothideomycetes</taxon>
        <taxon>Pleosporomycetidae</taxon>
        <taxon>Pleosporales</taxon>
        <taxon>Pleosporineae</taxon>
        <taxon>Phaeosphaeriaceae</taxon>
        <taxon>Ophiobolus</taxon>
    </lineage>
</organism>
<dbReference type="AlphaFoldDB" id="A0A6A7A034"/>
<protein>
    <submittedName>
        <fullName evidence="2">Uncharacterized protein</fullName>
    </submittedName>
</protein>
<evidence type="ECO:0000256" key="1">
    <source>
        <dbReference type="SAM" id="MobiDB-lite"/>
    </source>
</evidence>
<dbReference type="OrthoDB" id="3799587at2759"/>
<keyword evidence="3" id="KW-1185">Reference proteome</keyword>
<dbReference type="Proteomes" id="UP000799424">
    <property type="component" value="Unassembled WGS sequence"/>
</dbReference>
<evidence type="ECO:0000313" key="2">
    <source>
        <dbReference type="EMBL" id="KAF2825935.1"/>
    </source>
</evidence>
<feature type="compositionally biased region" description="Polar residues" evidence="1">
    <location>
        <begin position="126"/>
        <end position="143"/>
    </location>
</feature>
<dbReference type="EMBL" id="MU006227">
    <property type="protein sequence ID" value="KAF2825935.1"/>
    <property type="molecule type" value="Genomic_DNA"/>
</dbReference>